<dbReference type="AlphaFoldDB" id="A0A6S6U4M3"/>
<evidence type="ECO:0000313" key="1">
    <source>
        <dbReference type="EMBL" id="CAA6825217.1"/>
    </source>
</evidence>
<gene>
    <name evidence="1" type="ORF">HELGO_WM7069</name>
</gene>
<proteinExistence type="predicted"/>
<accession>A0A6S6U4M3</accession>
<reference evidence="1" key="1">
    <citation type="submission" date="2020-01" db="EMBL/GenBank/DDBJ databases">
        <authorList>
            <person name="Meier V. D."/>
            <person name="Meier V D."/>
        </authorList>
    </citation>
    <scope>NUCLEOTIDE SEQUENCE</scope>
    <source>
        <strain evidence="1">HLG_WM_MAG_01</strain>
    </source>
</reference>
<protein>
    <submittedName>
        <fullName evidence="1">Uncharacterized protein</fullName>
    </submittedName>
</protein>
<dbReference type="EMBL" id="CACVAS010000128">
    <property type="protein sequence ID" value="CAA6825217.1"/>
    <property type="molecule type" value="Genomic_DNA"/>
</dbReference>
<name>A0A6S6U4M3_9BACT</name>
<sequence>MEKMSIKAYAVKHKLSIFNVMKMVKSKKLKSVEITEEGKKNIYIILDNETEEEVEKSIVYHEDETSDASEIAFLKKEVELLKLEIEEIKRHILLLS</sequence>
<organism evidence="1">
    <name type="scientific">uncultured Sulfurovum sp</name>
    <dbReference type="NCBI Taxonomy" id="269237"/>
    <lineage>
        <taxon>Bacteria</taxon>
        <taxon>Pseudomonadati</taxon>
        <taxon>Campylobacterota</taxon>
        <taxon>Epsilonproteobacteria</taxon>
        <taxon>Campylobacterales</taxon>
        <taxon>Sulfurovaceae</taxon>
        <taxon>Sulfurovum</taxon>
        <taxon>environmental samples</taxon>
    </lineage>
</organism>